<dbReference type="InterPro" id="IPR009367">
    <property type="entry name" value="Elm1-like"/>
</dbReference>
<accession>A0A560HFT7</accession>
<dbReference type="RefSeq" id="WP_211101901.1">
    <property type="nucleotide sequence ID" value="NZ_VITR01000002.1"/>
</dbReference>
<keyword evidence="3" id="KW-1185">Reference proteome</keyword>
<evidence type="ECO:0008006" key="4">
    <source>
        <dbReference type="Google" id="ProtNLM"/>
    </source>
</evidence>
<feature type="compositionally biased region" description="Low complexity" evidence="1">
    <location>
        <begin position="1"/>
        <end position="14"/>
    </location>
</feature>
<proteinExistence type="predicted"/>
<dbReference type="EMBL" id="VITR01000002">
    <property type="protein sequence ID" value="TWB45295.1"/>
    <property type="molecule type" value="Genomic_DNA"/>
</dbReference>
<sequence>MNAQSPLAASAAAPTPTPATPPTCWVLSDGKAGMENQCLGLAEAVGATPVVKRIHLKTPWRQLSPYLPLSLDGSLAPDSDPLAPPWPDLLITSGRQAVGAALAIRRRSGGHTFCVHIQNPGVPFGLLDLVVMPAHDRKVGPNVVESLGALHRVTTARLATEAARFAPQLDHLPRPRVAVLVGGSNGVYQLTPAVTAQLADRLADLARRGMGLMVTPSRRTGAENEAVLRHRLAGPDLPPNAAVVWDGTGPNPYFGYLGLADAVLCTGDSVSMVSEAASTGKPTYVIGLEGTSAKFDRFHALMVERGVTRPFTGVVEDWTPAPLDDTPRVAAEVVRRMAARH</sequence>
<gene>
    <name evidence="2" type="ORF">FBZ90_102252</name>
</gene>
<dbReference type="PANTHER" id="PTHR33986:SF15">
    <property type="entry name" value="MITOCHONDRIAL FISSION PROTEIN ELM1"/>
    <property type="match status" value="1"/>
</dbReference>
<dbReference type="PANTHER" id="PTHR33986">
    <property type="entry name" value="OS02G0535700 PROTEIN"/>
    <property type="match status" value="1"/>
</dbReference>
<evidence type="ECO:0000313" key="3">
    <source>
        <dbReference type="Proteomes" id="UP000315751"/>
    </source>
</evidence>
<evidence type="ECO:0000256" key="1">
    <source>
        <dbReference type="SAM" id="MobiDB-lite"/>
    </source>
</evidence>
<dbReference type="AlphaFoldDB" id="A0A560HFT7"/>
<protein>
    <recommendedName>
        <fullName evidence="4">Mitochondrial fission protein ELM1</fullName>
    </recommendedName>
</protein>
<name>A0A560HFT7_9PROT</name>
<comment type="caution">
    <text evidence="2">The sequence shown here is derived from an EMBL/GenBank/DDBJ whole genome shotgun (WGS) entry which is preliminary data.</text>
</comment>
<organism evidence="2 3">
    <name type="scientific">Nitrospirillum amazonense</name>
    <dbReference type="NCBI Taxonomy" id="28077"/>
    <lineage>
        <taxon>Bacteria</taxon>
        <taxon>Pseudomonadati</taxon>
        <taxon>Pseudomonadota</taxon>
        <taxon>Alphaproteobacteria</taxon>
        <taxon>Rhodospirillales</taxon>
        <taxon>Azospirillaceae</taxon>
        <taxon>Nitrospirillum</taxon>
    </lineage>
</organism>
<evidence type="ECO:0000313" key="2">
    <source>
        <dbReference type="EMBL" id="TWB45295.1"/>
    </source>
</evidence>
<reference evidence="2 3" key="1">
    <citation type="submission" date="2019-06" db="EMBL/GenBank/DDBJ databases">
        <title>Genomic Encyclopedia of Type Strains, Phase IV (KMG-V): Genome sequencing to study the core and pangenomes of soil and plant-associated prokaryotes.</title>
        <authorList>
            <person name="Whitman W."/>
        </authorList>
    </citation>
    <scope>NUCLEOTIDE SEQUENCE [LARGE SCALE GENOMIC DNA]</scope>
    <source>
        <strain evidence="2 3">BR 11622</strain>
    </source>
</reference>
<dbReference type="Pfam" id="PF06258">
    <property type="entry name" value="Mito_fiss_Elm1"/>
    <property type="match status" value="1"/>
</dbReference>
<dbReference type="Proteomes" id="UP000315751">
    <property type="component" value="Unassembled WGS sequence"/>
</dbReference>
<feature type="region of interest" description="Disordered" evidence="1">
    <location>
        <begin position="1"/>
        <end position="22"/>
    </location>
</feature>